<accession>A0ABN3M9L3</accession>
<dbReference type="InterPro" id="IPR006390">
    <property type="entry name" value="DHP_synth_dom"/>
</dbReference>
<dbReference type="EMBL" id="BAAARE010000023">
    <property type="protein sequence ID" value="GAA2497934.1"/>
    <property type="molecule type" value="Genomic_DNA"/>
</dbReference>
<dbReference type="EC" id="2.5.1.15" evidence="5 10"/>
<dbReference type="PROSITE" id="PS00793">
    <property type="entry name" value="DHPS_2"/>
    <property type="match status" value="1"/>
</dbReference>
<organism evidence="13 14">
    <name type="scientific">Terrabacter carboxydivorans</name>
    <dbReference type="NCBI Taxonomy" id="619730"/>
    <lineage>
        <taxon>Bacteria</taxon>
        <taxon>Bacillati</taxon>
        <taxon>Actinomycetota</taxon>
        <taxon>Actinomycetes</taxon>
        <taxon>Micrococcales</taxon>
        <taxon>Intrasporangiaceae</taxon>
        <taxon>Terrabacter</taxon>
    </lineage>
</organism>
<dbReference type="CDD" id="cd00739">
    <property type="entry name" value="DHPS"/>
    <property type="match status" value="1"/>
</dbReference>
<gene>
    <name evidence="13" type="primary">folP_2</name>
    <name evidence="13" type="ORF">GCM10009858_40330</name>
</gene>
<evidence type="ECO:0000256" key="2">
    <source>
        <dbReference type="ARBA" id="ARBA00001946"/>
    </source>
</evidence>
<evidence type="ECO:0000256" key="11">
    <source>
        <dbReference type="SAM" id="MobiDB-lite"/>
    </source>
</evidence>
<evidence type="ECO:0000259" key="12">
    <source>
        <dbReference type="PROSITE" id="PS50972"/>
    </source>
</evidence>
<dbReference type="PROSITE" id="PS50972">
    <property type="entry name" value="PTERIN_BINDING"/>
    <property type="match status" value="1"/>
</dbReference>
<proteinExistence type="inferred from homology"/>
<dbReference type="InterPro" id="IPR011005">
    <property type="entry name" value="Dihydropteroate_synth-like_sf"/>
</dbReference>
<dbReference type="Gene3D" id="3.20.20.20">
    <property type="entry name" value="Dihydropteroate synthase-like"/>
    <property type="match status" value="1"/>
</dbReference>
<dbReference type="InterPro" id="IPR000489">
    <property type="entry name" value="Pterin-binding_dom"/>
</dbReference>
<feature type="domain" description="Pterin-binding" evidence="12">
    <location>
        <begin position="24"/>
        <end position="282"/>
    </location>
</feature>
<evidence type="ECO:0000256" key="1">
    <source>
        <dbReference type="ARBA" id="ARBA00000012"/>
    </source>
</evidence>
<evidence type="ECO:0000256" key="7">
    <source>
        <dbReference type="ARBA" id="ARBA00022723"/>
    </source>
</evidence>
<protein>
    <recommendedName>
        <fullName evidence="5 10">Dihydropteroate synthase</fullName>
        <shortName evidence="10">DHPS</shortName>
        <ecNumber evidence="5 10">2.5.1.15</ecNumber>
    </recommendedName>
    <alternativeName>
        <fullName evidence="10">Dihydropteroate pyrophosphorylase</fullName>
    </alternativeName>
</protein>
<comment type="cofactor">
    <cofactor evidence="2 10">
        <name>Mg(2+)</name>
        <dbReference type="ChEBI" id="CHEBI:18420"/>
    </cofactor>
</comment>
<evidence type="ECO:0000256" key="9">
    <source>
        <dbReference type="ARBA" id="ARBA00022909"/>
    </source>
</evidence>
<evidence type="ECO:0000256" key="6">
    <source>
        <dbReference type="ARBA" id="ARBA00022679"/>
    </source>
</evidence>
<keyword evidence="6 10" id="KW-0808">Transferase</keyword>
<evidence type="ECO:0000256" key="8">
    <source>
        <dbReference type="ARBA" id="ARBA00022842"/>
    </source>
</evidence>
<comment type="similarity">
    <text evidence="4 10">Belongs to the DHPS family.</text>
</comment>
<feature type="region of interest" description="Disordered" evidence="11">
    <location>
        <begin position="293"/>
        <end position="312"/>
    </location>
</feature>
<comment type="pathway">
    <text evidence="3 10">Cofactor biosynthesis; tetrahydrofolate biosynthesis; 7,8-dihydrofolate from 2-amino-4-hydroxy-6-hydroxymethyl-7,8-dihydropteridine diphosphate and 4-aminobenzoate: step 1/2.</text>
</comment>
<dbReference type="RefSeq" id="WP_344256877.1">
    <property type="nucleotide sequence ID" value="NZ_BAAARE010000023.1"/>
</dbReference>
<evidence type="ECO:0000256" key="10">
    <source>
        <dbReference type="RuleBase" id="RU361205"/>
    </source>
</evidence>
<comment type="caution">
    <text evidence="13">The sequence shown here is derived from an EMBL/GenBank/DDBJ whole genome shotgun (WGS) entry which is preliminary data.</text>
</comment>
<name>A0ABN3M9L3_9MICO</name>
<dbReference type="InterPro" id="IPR045031">
    <property type="entry name" value="DHP_synth-like"/>
</dbReference>
<keyword evidence="14" id="KW-1185">Reference proteome</keyword>
<keyword evidence="7 10" id="KW-0479">Metal-binding</keyword>
<evidence type="ECO:0000256" key="3">
    <source>
        <dbReference type="ARBA" id="ARBA00004763"/>
    </source>
</evidence>
<evidence type="ECO:0000313" key="14">
    <source>
        <dbReference type="Proteomes" id="UP001500730"/>
    </source>
</evidence>
<sequence>MTAPASGGRTTPDATTLLSVSDRTLVMGVVNVTPDSFSDGGQWFEQEAAIAHGREVVAAGADIVDVGGESTRPGAERPSVEEELRRVLPVVTALASDGVVVSVDTMRASVARAAVDAGATIVNDVSGGLADAEMVPWVAANRLPFIAMHWRGHSTEMQSRAAYDDVVEDVLRELGQRRDALLEGGIEEDLLVLDPGLGFAKNADHNWALMAALPALHELGHPVLLGASRKTFLGRLGRPEGAEPRPAAERDVETTATSVMAAMAGLWCVRVHDVASTVRALTVVQAALEHAPDDLDELDELDDAADPEGPNR</sequence>
<dbReference type="PROSITE" id="PS00792">
    <property type="entry name" value="DHPS_1"/>
    <property type="match status" value="1"/>
</dbReference>
<dbReference type="PANTHER" id="PTHR20941">
    <property type="entry name" value="FOLATE SYNTHESIS PROTEINS"/>
    <property type="match status" value="1"/>
</dbReference>
<dbReference type="Proteomes" id="UP001500730">
    <property type="component" value="Unassembled WGS sequence"/>
</dbReference>
<evidence type="ECO:0000256" key="4">
    <source>
        <dbReference type="ARBA" id="ARBA00009503"/>
    </source>
</evidence>
<keyword evidence="8 10" id="KW-0460">Magnesium</keyword>
<evidence type="ECO:0000313" key="13">
    <source>
        <dbReference type="EMBL" id="GAA2497934.1"/>
    </source>
</evidence>
<dbReference type="NCBIfam" id="TIGR01496">
    <property type="entry name" value="DHPS"/>
    <property type="match status" value="1"/>
</dbReference>
<keyword evidence="9 10" id="KW-0289">Folate biosynthesis</keyword>
<dbReference type="Pfam" id="PF00809">
    <property type="entry name" value="Pterin_bind"/>
    <property type="match status" value="1"/>
</dbReference>
<comment type="catalytic activity">
    <reaction evidence="1">
        <text>(7,8-dihydropterin-6-yl)methyl diphosphate + 4-aminobenzoate = 7,8-dihydropteroate + diphosphate</text>
        <dbReference type="Rhea" id="RHEA:19949"/>
        <dbReference type="ChEBI" id="CHEBI:17836"/>
        <dbReference type="ChEBI" id="CHEBI:17839"/>
        <dbReference type="ChEBI" id="CHEBI:33019"/>
        <dbReference type="ChEBI" id="CHEBI:72950"/>
        <dbReference type="EC" id="2.5.1.15"/>
    </reaction>
</comment>
<evidence type="ECO:0000256" key="5">
    <source>
        <dbReference type="ARBA" id="ARBA00012458"/>
    </source>
</evidence>
<reference evidence="13 14" key="1">
    <citation type="journal article" date="2019" name="Int. J. Syst. Evol. Microbiol.">
        <title>The Global Catalogue of Microorganisms (GCM) 10K type strain sequencing project: providing services to taxonomists for standard genome sequencing and annotation.</title>
        <authorList>
            <consortium name="The Broad Institute Genomics Platform"/>
            <consortium name="The Broad Institute Genome Sequencing Center for Infectious Disease"/>
            <person name="Wu L."/>
            <person name="Ma J."/>
        </authorList>
    </citation>
    <scope>NUCLEOTIDE SEQUENCE [LARGE SCALE GENOMIC DNA]</scope>
    <source>
        <strain evidence="13 14">JCM 16259</strain>
    </source>
</reference>
<dbReference type="SUPFAM" id="SSF51717">
    <property type="entry name" value="Dihydropteroate synthetase-like"/>
    <property type="match status" value="1"/>
</dbReference>
<comment type="function">
    <text evidence="10">Catalyzes the condensation of para-aminobenzoate (pABA) with 6-hydroxymethyl-7,8-dihydropterin diphosphate (DHPt-PP) to form 7,8-dihydropteroate (H2Pte), the immediate precursor of folate derivatives.</text>
</comment>
<dbReference type="PANTHER" id="PTHR20941:SF1">
    <property type="entry name" value="FOLIC ACID SYNTHESIS PROTEIN FOL1"/>
    <property type="match status" value="1"/>
</dbReference>
<feature type="compositionally biased region" description="Acidic residues" evidence="11">
    <location>
        <begin position="294"/>
        <end position="306"/>
    </location>
</feature>